<evidence type="ECO:0000313" key="1">
    <source>
        <dbReference type="EMBL" id="WUP48966.1"/>
    </source>
</evidence>
<organism evidence="1 2">
    <name type="scientific">Micromonospora globbae</name>
    <dbReference type="NCBI Taxonomy" id="1894969"/>
    <lineage>
        <taxon>Bacteria</taxon>
        <taxon>Bacillati</taxon>
        <taxon>Actinomycetota</taxon>
        <taxon>Actinomycetes</taxon>
        <taxon>Micromonosporales</taxon>
        <taxon>Micromonosporaceae</taxon>
        <taxon>Micromonospora</taxon>
    </lineage>
</organism>
<proteinExistence type="predicted"/>
<dbReference type="Proteomes" id="UP001432190">
    <property type="component" value="Chromosome"/>
</dbReference>
<evidence type="ECO:0000313" key="2">
    <source>
        <dbReference type="Proteomes" id="UP001432190"/>
    </source>
</evidence>
<reference evidence="1" key="1">
    <citation type="submission" date="2022-10" db="EMBL/GenBank/DDBJ databases">
        <title>The complete genomes of actinobacterial strains from the NBC collection.</title>
        <authorList>
            <person name="Joergensen T.S."/>
            <person name="Alvarez Arevalo M."/>
            <person name="Sterndorff E.B."/>
            <person name="Faurdal D."/>
            <person name="Vuksanovic O."/>
            <person name="Mourched A.-S."/>
            <person name="Charusanti P."/>
            <person name="Shaw S."/>
            <person name="Blin K."/>
            <person name="Weber T."/>
        </authorList>
    </citation>
    <scope>NUCLEOTIDE SEQUENCE</scope>
    <source>
        <strain evidence="1">NBC_00256</strain>
    </source>
</reference>
<gene>
    <name evidence="1" type="ORF">OG994_25900</name>
</gene>
<name>A0ABZ1S434_9ACTN</name>
<accession>A0ABZ1S434</accession>
<dbReference type="EMBL" id="CP108084">
    <property type="protein sequence ID" value="WUP48966.1"/>
    <property type="molecule type" value="Genomic_DNA"/>
</dbReference>
<protein>
    <submittedName>
        <fullName evidence="1">Uncharacterized protein</fullName>
    </submittedName>
</protein>
<dbReference type="RefSeq" id="WP_328851268.1">
    <property type="nucleotide sequence ID" value="NZ_CP108084.1"/>
</dbReference>
<sequence>MPTPDYLPRRGSTAVFSGPWLRYEPTRGSHRYYEAYTATVIGWWNGAVELNVDAEAASALALTFSQMAEYVGGDWRTVDFDGRVLTVGRPLSLGGGVHLVEPNRGRYRIGWGLPWLPVDPRRCDRIAGKA</sequence>
<keyword evidence="2" id="KW-1185">Reference proteome</keyword>